<name>A0A448XA51_9PLAT</name>
<evidence type="ECO:0000313" key="3">
    <source>
        <dbReference type="Proteomes" id="UP000784294"/>
    </source>
</evidence>
<reference evidence="2" key="1">
    <citation type="submission" date="2018-11" db="EMBL/GenBank/DDBJ databases">
        <authorList>
            <consortium name="Pathogen Informatics"/>
        </authorList>
    </citation>
    <scope>NUCLEOTIDE SEQUENCE</scope>
</reference>
<accession>A0A448XA51</accession>
<proteinExistence type="predicted"/>
<protein>
    <submittedName>
        <fullName evidence="2">Uncharacterized protein</fullName>
    </submittedName>
</protein>
<feature type="region of interest" description="Disordered" evidence="1">
    <location>
        <begin position="1"/>
        <end position="26"/>
    </location>
</feature>
<organism evidence="2 3">
    <name type="scientific">Protopolystoma xenopodis</name>
    <dbReference type="NCBI Taxonomy" id="117903"/>
    <lineage>
        <taxon>Eukaryota</taxon>
        <taxon>Metazoa</taxon>
        <taxon>Spiralia</taxon>
        <taxon>Lophotrochozoa</taxon>
        <taxon>Platyhelminthes</taxon>
        <taxon>Monogenea</taxon>
        <taxon>Polyopisthocotylea</taxon>
        <taxon>Polystomatidea</taxon>
        <taxon>Polystomatidae</taxon>
        <taxon>Protopolystoma</taxon>
    </lineage>
</organism>
<comment type="caution">
    <text evidence="2">The sequence shown here is derived from an EMBL/GenBank/DDBJ whole genome shotgun (WGS) entry which is preliminary data.</text>
</comment>
<feature type="region of interest" description="Disordered" evidence="1">
    <location>
        <begin position="102"/>
        <end position="124"/>
    </location>
</feature>
<dbReference type="EMBL" id="CAAALY010129815">
    <property type="protein sequence ID" value="VEL32068.1"/>
    <property type="molecule type" value="Genomic_DNA"/>
</dbReference>
<gene>
    <name evidence="2" type="ORF">PXEA_LOCUS25508</name>
</gene>
<sequence>MGRQRHLPTWPGLLRPHSSTHSPVHTVKVPQTHPPTHTHIHTHATRQPVTPTEEVFGPSHAVVIAAPQMSEAGRAGYLLRWGLVVELKALLANVAFIIAARRREKSGPPTQRRRYEGLTPTIQD</sequence>
<evidence type="ECO:0000313" key="2">
    <source>
        <dbReference type="EMBL" id="VEL32068.1"/>
    </source>
</evidence>
<dbReference type="AlphaFoldDB" id="A0A448XA51"/>
<keyword evidence="3" id="KW-1185">Reference proteome</keyword>
<dbReference type="Proteomes" id="UP000784294">
    <property type="component" value="Unassembled WGS sequence"/>
</dbReference>
<evidence type="ECO:0000256" key="1">
    <source>
        <dbReference type="SAM" id="MobiDB-lite"/>
    </source>
</evidence>